<dbReference type="Proteomes" id="UP000248764">
    <property type="component" value="Unassembled WGS sequence"/>
</dbReference>
<dbReference type="PANTHER" id="PTHR44103">
    <property type="entry name" value="PROPROTEIN CONVERTASE P"/>
    <property type="match status" value="1"/>
</dbReference>
<dbReference type="InterPro" id="IPR028994">
    <property type="entry name" value="Integrin_alpha_N"/>
</dbReference>
<evidence type="ECO:0000313" key="2">
    <source>
        <dbReference type="EMBL" id="PZF86321.1"/>
    </source>
</evidence>
<gene>
    <name evidence="2" type="ORF">C1I92_02195</name>
</gene>
<dbReference type="PANTHER" id="PTHR44103:SF1">
    <property type="entry name" value="PROPROTEIN CONVERTASE P"/>
    <property type="match status" value="1"/>
</dbReference>
<name>A0A2W2BFD9_9ACTN</name>
<evidence type="ECO:0000256" key="1">
    <source>
        <dbReference type="ARBA" id="ARBA00022729"/>
    </source>
</evidence>
<dbReference type="Pfam" id="PF13517">
    <property type="entry name" value="FG-GAP_3"/>
    <property type="match status" value="1"/>
</dbReference>
<protein>
    <submittedName>
        <fullName evidence="2">VCBS repeat-containing protein</fullName>
    </submittedName>
</protein>
<keyword evidence="3" id="KW-1185">Reference proteome</keyword>
<proteinExistence type="predicted"/>
<dbReference type="RefSeq" id="WP_111253013.1">
    <property type="nucleotide sequence ID" value="NZ_POTW01000003.1"/>
</dbReference>
<dbReference type="InterPro" id="IPR013517">
    <property type="entry name" value="FG-GAP"/>
</dbReference>
<dbReference type="SUPFAM" id="SSF69318">
    <property type="entry name" value="Integrin alpha N-terminal domain"/>
    <property type="match status" value="2"/>
</dbReference>
<dbReference type="AlphaFoldDB" id="A0A2W2BFD9"/>
<sequence>MGLVGQHPAAFPRPPATDFGVFSRDTVEVHRTTGLNVTCRVSLGPGLGSWLRVPPLLPDQISRGYWFVSESEAVESPFSAWAVPDGQAFSLARFVLAGFGSDQGWREDTHPRYVTDLTGDGRGDIVGFGDDGVWVSLGDSSGGFSPPAYVLAAYAPNQGGWSSGRHLRVPADLTGQGRRDIVAFGDDGVWISLGDGSGGFSPPAYVLAGFGVNQGWRVEQHQRFVVDLTGNGWADLLGYGDDGVVVALGDGTGGFGPPQLVQTSDRFRHGSNADHPDLLADLTGDGRPDLVTFGSAGVWTSLNNGDGVFAEAHEGLHALCAAQGWRADRHPRFVADVTGDGRADVVAFGDQGVQVARGRGDGTFDPPLHLVSFFGRQAMPDLEWHVGRDPRLLADLTGNGAMDVVGFGDDGIWALVLDTTGPKSPQFCVPDLGYGMGWREGAHHRVAADLTGDGRADLVGFGDAGVYVCLNEGRGPVPRPVVTP</sequence>
<reference evidence="2 3" key="1">
    <citation type="submission" date="2018-01" db="EMBL/GenBank/DDBJ databases">
        <title>Draft genome sequence of Jiangella sp. GTF31.</title>
        <authorList>
            <person name="Sahin N."/>
            <person name="Ay H."/>
            <person name="Saygin H."/>
        </authorList>
    </citation>
    <scope>NUCLEOTIDE SEQUENCE [LARGE SCALE GENOMIC DNA]</scope>
    <source>
        <strain evidence="2 3">GTF31</strain>
    </source>
</reference>
<keyword evidence="1" id="KW-0732">Signal</keyword>
<comment type="caution">
    <text evidence="2">The sequence shown here is derived from an EMBL/GenBank/DDBJ whole genome shotgun (WGS) entry which is preliminary data.</text>
</comment>
<accession>A0A2W2BFD9</accession>
<organism evidence="2 3">
    <name type="scientific">Jiangella anatolica</name>
    <dbReference type="NCBI Taxonomy" id="2670374"/>
    <lineage>
        <taxon>Bacteria</taxon>
        <taxon>Bacillati</taxon>
        <taxon>Actinomycetota</taxon>
        <taxon>Actinomycetes</taxon>
        <taxon>Jiangellales</taxon>
        <taxon>Jiangellaceae</taxon>
        <taxon>Jiangella</taxon>
    </lineage>
</organism>
<evidence type="ECO:0000313" key="3">
    <source>
        <dbReference type="Proteomes" id="UP000248764"/>
    </source>
</evidence>
<dbReference type="EMBL" id="POTW01000003">
    <property type="protein sequence ID" value="PZF86321.1"/>
    <property type="molecule type" value="Genomic_DNA"/>
</dbReference>